<dbReference type="GO" id="GO:0003777">
    <property type="term" value="F:microtubule motor activity"/>
    <property type="evidence" value="ECO:0007669"/>
    <property type="project" value="InterPro"/>
</dbReference>
<feature type="coiled-coil region" evidence="8">
    <location>
        <begin position="352"/>
        <end position="379"/>
    </location>
</feature>
<protein>
    <submittedName>
        <fullName evidence="11">Kinesin</fullName>
    </submittedName>
</protein>
<dbReference type="InterPro" id="IPR027640">
    <property type="entry name" value="Kinesin-like_fam"/>
</dbReference>
<evidence type="ECO:0000256" key="6">
    <source>
        <dbReference type="ARBA" id="ARBA00023175"/>
    </source>
</evidence>
<feature type="region of interest" description="Disordered" evidence="9">
    <location>
        <begin position="1214"/>
        <end position="1271"/>
    </location>
</feature>
<dbReference type="SMART" id="SM00129">
    <property type="entry name" value="KISc"/>
    <property type="match status" value="1"/>
</dbReference>
<keyword evidence="5 8" id="KW-0175">Coiled coil</keyword>
<dbReference type="InterPro" id="IPR022683">
    <property type="entry name" value="Calpain_III"/>
</dbReference>
<dbReference type="InterPro" id="IPR022682">
    <property type="entry name" value="Calpain_domain_III"/>
</dbReference>
<feature type="compositionally biased region" description="Polar residues" evidence="9">
    <location>
        <begin position="1214"/>
        <end position="1225"/>
    </location>
</feature>
<evidence type="ECO:0000256" key="2">
    <source>
        <dbReference type="ARBA" id="ARBA00022701"/>
    </source>
</evidence>
<keyword evidence="12" id="KW-1185">Reference proteome</keyword>
<dbReference type="Gene3D" id="3.40.850.10">
    <property type="entry name" value="Kinesin motor domain"/>
    <property type="match status" value="1"/>
</dbReference>
<comment type="caution">
    <text evidence="11">The sequence shown here is derived from an EMBL/GenBank/DDBJ whole genome shotgun (WGS) entry which is preliminary data.</text>
</comment>
<dbReference type="Pfam" id="PF01067">
    <property type="entry name" value="Calpain_III"/>
    <property type="match status" value="1"/>
</dbReference>
<dbReference type="GO" id="GO:0005874">
    <property type="term" value="C:microtubule"/>
    <property type="evidence" value="ECO:0007669"/>
    <property type="project" value="UniProtKB-KW"/>
</dbReference>
<evidence type="ECO:0000256" key="4">
    <source>
        <dbReference type="ARBA" id="ARBA00022840"/>
    </source>
</evidence>
<name>A0A061J933_TRYRA</name>
<dbReference type="GO" id="GO:0007018">
    <property type="term" value="P:microtubule-based movement"/>
    <property type="evidence" value="ECO:0007669"/>
    <property type="project" value="InterPro"/>
</dbReference>
<dbReference type="Gene3D" id="2.60.120.380">
    <property type="match status" value="2"/>
</dbReference>
<evidence type="ECO:0000256" key="1">
    <source>
        <dbReference type="ARBA" id="ARBA00010103"/>
    </source>
</evidence>
<dbReference type="GO" id="GO:0005524">
    <property type="term" value="F:ATP binding"/>
    <property type="evidence" value="ECO:0007669"/>
    <property type="project" value="UniProtKB-UniRule"/>
</dbReference>
<dbReference type="SMART" id="SM00185">
    <property type="entry name" value="ARM"/>
    <property type="match status" value="4"/>
</dbReference>
<sequence length="1339" mass="150885">MSKAAVSRPRVYVRLRPLNDREKKEGGGELVCRGDSRMPDTLFLKGEEGAPELQTRFDHVFDRDAVQSEVFKVIGSEVLDTLFSGYNASVFAYGQTGSGKTYTMEGNRSKLEGYGLTPRLIRAVFERFEANNDITDSACEVSLVQIYQEKIQDLLAGQKPLEIHMDRTGQYVARDATWTRVKGLEETMRLYTKASEIRATSATEMNLVSSRSHMIMMMKLQWDEPSLPGSRAQLNLIDLAGSERLAQSGAKGDSMWEAIHINKSLSALGNVVSKLVEHAKHKGRRIHIPYKDSKLTYLLQSSLGGSNLIHFILAVSCSALWSSETRSTIEFGKRALQLVLRPVRNAIDYKRLAEMEDMIERMRSHIASLEQELRDKRSKEAAEFLKLKQIPQHGDETPERPDHHRLQSRQKKKLKMQTELSRIMANLPETFDDLTSHSVLFPESKASFRELGGLELLVRFVDRSASTFYRSNAAQTIASVLDDAGREMFEEIGGLDALTRLLQVREERCKEAACVALEAACRGCLKNKMKLAPVVYTELVELIYSYPNQQVQEAACTAVAAIVDLYPDARRNFERLEIVPKLLETLRNTPEEVVNLTKAATNCVGRLAHGDADMQYMIASFGGIDLLIDVLFSPAGTRDHQVPILASYALVNLCCSNERNLDIARDNPRYGEVKFRLLEGLARVFGKNTAREGYGRATAQETESPFPYYGVTIADKWSATSSGGRPIFSTFMDNPQFYLYVTETTDIAFMIQDLLYEARMMKKKKNNTVYMGLALFEGDPELSKAELKQLDFHGRMVEIGKFTSNCENVLHCTLQPSETPYVVVPFTSQRGRQTEFALSAFGDKFIQLTAVPEQVGWVRTVLDGTWTELTGRGGSGFDWRCNPQIRLQPKENCRVVFVLSYLSVDRQRAHSREEEGEEQNKRPRLHGRLFTTFAPEKRYLKAIVPLPQKSTFVASNNFASNSYISTSANLKAGEAYVYIPFTESPHQDEWRLSVYCDTDDMTIAPIDGSKSEWYCTSSAGTWAGKPISVQIETKGKMVAVVSSPGVFLRVRLLNTKGKKLEGIDAYWNAEASVEYKSQGTVTVHVEGMVRTEKGQEAAREMKFDVFVFTENRCTVQHVDFAAVPSILPHPTKSTPPELLKYPVEVVDADFPFENLDQSEDEDEEIYDDEDAEERGVELENTLRLRNEENAKLMNRIVEQQREIMELRQVRSNSPVIESTGKNSSNGKRRAIVSNTTGTPQRTSLRGHQSKRSERKSVVKGAAGEGTPLLENSDLSGTQLAASGDRTRVLQDAVEYSLLTLNSIEQHPVPPTEQEWEDMRNNLRELQRRLFFALERPSLE</sequence>
<dbReference type="PANTHER" id="PTHR47968:SF36">
    <property type="entry name" value="KINESIN HEAVY CHAIN ISOFORM X1"/>
    <property type="match status" value="1"/>
</dbReference>
<organism evidence="11 12">
    <name type="scientific">Trypanosoma rangeli SC58</name>
    <dbReference type="NCBI Taxonomy" id="429131"/>
    <lineage>
        <taxon>Eukaryota</taxon>
        <taxon>Discoba</taxon>
        <taxon>Euglenozoa</taxon>
        <taxon>Kinetoplastea</taxon>
        <taxon>Metakinetoplastina</taxon>
        <taxon>Trypanosomatida</taxon>
        <taxon>Trypanosomatidae</taxon>
        <taxon>Trypanosoma</taxon>
        <taxon>Herpetosoma</taxon>
    </lineage>
</organism>
<dbReference type="SUPFAM" id="SSF48371">
    <property type="entry name" value="ARM repeat"/>
    <property type="match status" value="1"/>
</dbReference>
<dbReference type="InterPro" id="IPR016024">
    <property type="entry name" value="ARM-type_fold"/>
</dbReference>
<keyword evidence="3 7" id="KW-0547">Nucleotide-binding</keyword>
<reference evidence="11 12" key="1">
    <citation type="submission" date="2013-07" db="EMBL/GenBank/DDBJ databases">
        <authorList>
            <person name="Stoco P.H."/>
            <person name="Wagner G."/>
            <person name="Gerber A."/>
            <person name="Zaha A."/>
            <person name="Thompson C."/>
            <person name="Bartholomeu D.C."/>
            <person name="Luckemeyer D.D."/>
            <person name="Bahia D."/>
            <person name="Loreto E."/>
            <person name="Prestes E.B."/>
            <person name="Lima F.M."/>
            <person name="Rodrigues-Luiz G."/>
            <person name="Vallejo G.A."/>
            <person name="Filho J.F."/>
            <person name="Monteiro K.M."/>
            <person name="Tyler K.M."/>
            <person name="de Almeida L.G."/>
            <person name="Ortiz M.F."/>
            <person name="Siervo M.A."/>
            <person name="de Moraes M.H."/>
            <person name="Cunha O.L."/>
            <person name="Mendonca-Neto R."/>
            <person name="Silva R."/>
            <person name="Teixeira S.M."/>
            <person name="Murta S.M."/>
            <person name="Sincero T.C."/>
            <person name="Mendes T.A."/>
            <person name="Urmenyi T.P."/>
            <person name="Silva V.G."/>
            <person name="da Rocha W.D."/>
            <person name="Andersson B."/>
            <person name="Romanha A.J."/>
            <person name="Steindel M."/>
            <person name="de Vasconcelos A.T."/>
            <person name="Grisard E.C."/>
        </authorList>
    </citation>
    <scope>NUCLEOTIDE SEQUENCE [LARGE SCALE GENOMIC DNA]</scope>
    <source>
        <strain evidence="11 12">SC58</strain>
    </source>
</reference>
<dbReference type="InterPro" id="IPR011989">
    <property type="entry name" value="ARM-like"/>
</dbReference>
<dbReference type="InterPro" id="IPR000225">
    <property type="entry name" value="Armadillo"/>
</dbReference>
<evidence type="ECO:0000259" key="10">
    <source>
        <dbReference type="PROSITE" id="PS50067"/>
    </source>
</evidence>
<comment type="similarity">
    <text evidence="1">Belongs to the TRAFAC class myosin-kinesin ATPase superfamily. Kinesin family. Ungrouped subfamily.</text>
</comment>
<dbReference type="Gene3D" id="1.25.10.10">
    <property type="entry name" value="Leucine-rich Repeat Variant"/>
    <property type="match status" value="2"/>
</dbReference>
<keyword evidence="6 7" id="KW-0505">Motor protein</keyword>
<dbReference type="InterPro" id="IPR019821">
    <property type="entry name" value="Kinesin_motor_CS"/>
</dbReference>
<dbReference type="SUPFAM" id="SSF52540">
    <property type="entry name" value="P-loop containing nucleoside triphosphate hydrolases"/>
    <property type="match status" value="1"/>
</dbReference>
<evidence type="ECO:0000256" key="5">
    <source>
        <dbReference type="ARBA" id="ARBA00023054"/>
    </source>
</evidence>
<keyword evidence="2" id="KW-0493">Microtubule</keyword>
<proteinExistence type="inferred from homology"/>
<dbReference type="CDD" id="cd00106">
    <property type="entry name" value="KISc"/>
    <property type="match status" value="1"/>
</dbReference>
<dbReference type="PANTHER" id="PTHR47968">
    <property type="entry name" value="CENTROMERE PROTEIN E"/>
    <property type="match status" value="1"/>
</dbReference>
<evidence type="ECO:0000256" key="9">
    <source>
        <dbReference type="SAM" id="MobiDB-lite"/>
    </source>
</evidence>
<evidence type="ECO:0000256" key="8">
    <source>
        <dbReference type="SAM" id="Coils"/>
    </source>
</evidence>
<feature type="domain" description="Kinesin motor" evidence="10">
    <location>
        <begin position="8"/>
        <end position="338"/>
    </location>
</feature>
<dbReference type="PROSITE" id="PS00411">
    <property type="entry name" value="KINESIN_MOTOR_1"/>
    <property type="match status" value="1"/>
</dbReference>
<dbReference type="VEuPathDB" id="TriTrypDB:TRSC58_00298"/>
<evidence type="ECO:0000313" key="11">
    <source>
        <dbReference type="EMBL" id="ESL11943.1"/>
    </source>
</evidence>
<feature type="coiled-coil region" evidence="8">
    <location>
        <begin position="1182"/>
        <end position="1209"/>
    </location>
</feature>
<dbReference type="InterPro" id="IPR036213">
    <property type="entry name" value="Calpain_III_sf"/>
</dbReference>
<dbReference type="InterPro" id="IPR036961">
    <property type="entry name" value="Kinesin_motor_dom_sf"/>
</dbReference>
<dbReference type="SMART" id="SM00720">
    <property type="entry name" value="calpain_III"/>
    <property type="match status" value="1"/>
</dbReference>
<dbReference type="InterPro" id="IPR001752">
    <property type="entry name" value="Kinesin_motor_dom"/>
</dbReference>
<dbReference type="Proteomes" id="UP000031737">
    <property type="component" value="Unassembled WGS sequence"/>
</dbReference>
<dbReference type="InterPro" id="IPR027417">
    <property type="entry name" value="P-loop_NTPase"/>
</dbReference>
<evidence type="ECO:0000313" key="12">
    <source>
        <dbReference type="Proteomes" id="UP000031737"/>
    </source>
</evidence>
<dbReference type="Pfam" id="PF00225">
    <property type="entry name" value="Kinesin"/>
    <property type="match status" value="1"/>
</dbReference>
<evidence type="ECO:0000256" key="7">
    <source>
        <dbReference type="PROSITE-ProRule" id="PRU00283"/>
    </source>
</evidence>
<dbReference type="PRINTS" id="PR00380">
    <property type="entry name" value="KINESINHEAVY"/>
</dbReference>
<accession>A0A061J933</accession>
<dbReference type="SUPFAM" id="SSF49758">
    <property type="entry name" value="Calpain large subunit, middle domain (domain III)"/>
    <property type="match status" value="2"/>
</dbReference>
<dbReference type="GO" id="GO:0008017">
    <property type="term" value="F:microtubule binding"/>
    <property type="evidence" value="ECO:0007669"/>
    <property type="project" value="InterPro"/>
</dbReference>
<gene>
    <name evidence="11" type="ORF">TRSC58_00298</name>
</gene>
<feature type="region of interest" description="Disordered" evidence="9">
    <location>
        <begin position="388"/>
        <end position="413"/>
    </location>
</feature>
<feature type="compositionally biased region" description="Basic and acidic residues" evidence="9">
    <location>
        <begin position="393"/>
        <end position="405"/>
    </location>
</feature>
<dbReference type="FunFam" id="3.40.850.10:FF:000123">
    <property type="entry name" value="Putative kinesin"/>
    <property type="match status" value="1"/>
</dbReference>
<dbReference type="EMBL" id="AUPL01000298">
    <property type="protein sequence ID" value="ESL11943.1"/>
    <property type="molecule type" value="Genomic_DNA"/>
</dbReference>
<keyword evidence="4 7" id="KW-0067">ATP-binding</keyword>
<dbReference type="OrthoDB" id="270747at2759"/>
<dbReference type="PROSITE" id="PS50067">
    <property type="entry name" value="KINESIN_MOTOR_2"/>
    <property type="match status" value="1"/>
</dbReference>
<feature type="compositionally biased region" description="Polar residues" evidence="9">
    <location>
        <begin position="1232"/>
        <end position="1246"/>
    </location>
</feature>
<evidence type="ECO:0000256" key="3">
    <source>
        <dbReference type="ARBA" id="ARBA00022741"/>
    </source>
</evidence>
<feature type="binding site" evidence="7">
    <location>
        <begin position="94"/>
        <end position="101"/>
    </location>
    <ligand>
        <name>ATP</name>
        <dbReference type="ChEBI" id="CHEBI:30616"/>
    </ligand>
</feature>